<sequence>MATDFNSLWKEARTQNETEFVRTVAQILASKEGRKFILTLGRADAELCVEILDHALSTRNLLRTSEKQPFFGTLRRLSGKHALLPESMVIKDEIEHPDSAQLQTSGGFADIKQGWYDGHMVAVKTMRVAVTDDFDKLRKQFCKEVIIWNSLSHPNVLKLLGVLSGFEGHQFATVSEWMVHGNIMEYIRKHSTNRLSLLHGAVKGLKYLHDANLVHGDLKGPNILMTNDTPPTACLADFGFTTLVLDPLNPMSSSLTLQGGTMTFMAPELLAPSNYGLKNSVPTREADIYAFGLVLFQVLTGDQPFRNYKPQELAYYVSLGTRPEKPANAKDIGISNALWELMQVCWHRKIEERPQIQEVVEGVKNAAAKWRKEMPPSAPEQREDYVEEESDELRHAGIFESYRSDEPQAPPAEEFEVVYSHLYQEHPPPSTTIPPKKHTLLSLPSVELLEAGDFDLEKLIEDLTGALDDDSQRNEILSLTGDVAVLVIECLDKIISSSPFRAKDIETRSRVFSTISRLSRRCQYLPRSYWIDPSTVVPKSEPHTSGTCANVYIGKRNDETVAVKVLRSSGQETPMVLKKRFCKEVILWKHVSYPYILTFQGVFYHNDVPVIVTPWMDNGNITEYLLQFPDADRLRLLLCVIKGVRYLHSCNIAHGDIKGSNVLISDTAPPKAMLADLGFTRVATISAKASSAEQGTVNFMAPELLAPPKFGLEKGVLTGKRPFFPKKELEIILPVISGARPTKPENAEAIGMTEDIWNLLQETWREDREKRPDISKILGTFCDITGERKAIDSTMGAEAQLDDPGRQNSVDSRSSFFTNRSSASRGSGTETRSPSSDTTAHSYDLLGQDKISEAKETRGPTGMPTAPKPPGRLGPPFDSGPLEPALNPTKRGILGSFRDRLSNKFLLWVPKPKLPARTGGGPEDVNDP</sequence>
<dbReference type="PROSITE" id="PS00108">
    <property type="entry name" value="PROTEIN_KINASE_ST"/>
    <property type="match status" value="2"/>
</dbReference>
<dbReference type="OrthoDB" id="10252171at2759"/>
<dbReference type="InterPro" id="IPR051681">
    <property type="entry name" value="Ser/Thr_Kinases-Pseudokinases"/>
</dbReference>
<gene>
    <name evidence="3" type="ORF">BJ322DRAFT_1105112</name>
</gene>
<dbReference type="InterPro" id="IPR011009">
    <property type="entry name" value="Kinase-like_dom_sf"/>
</dbReference>
<organism evidence="3 4">
    <name type="scientific">Thelephora terrestris</name>
    <dbReference type="NCBI Taxonomy" id="56493"/>
    <lineage>
        <taxon>Eukaryota</taxon>
        <taxon>Fungi</taxon>
        <taxon>Dikarya</taxon>
        <taxon>Basidiomycota</taxon>
        <taxon>Agaricomycotina</taxon>
        <taxon>Agaricomycetes</taxon>
        <taxon>Thelephorales</taxon>
        <taxon>Thelephoraceae</taxon>
        <taxon>Thelephora</taxon>
    </lineage>
</organism>
<dbReference type="PROSITE" id="PS50011">
    <property type="entry name" value="PROTEIN_KINASE_DOM"/>
    <property type="match status" value="2"/>
</dbReference>
<protein>
    <submittedName>
        <fullName evidence="3">Kinase-like domain-containing protein</fullName>
    </submittedName>
</protein>
<dbReference type="SMART" id="SM00220">
    <property type="entry name" value="S_TKc"/>
    <property type="match status" value="2"/>
</dbReference>
<dbReference type="GO" id="GO:0005524">
    <property type="term" value="F:ATP binding"/>
    <property type="evidence" value="ECO:0007669"/>
    <property type="project" value="InterPro"/>
</dbReference>
<evidence type="ECO:0000313" key="4">
    <source>
        <dbReference type="Proteomes" id="UP000736335"/>
    </source>
</evidence>
<keyword evidence="4" id="KW-1185">Reference proteome</keyword>
<dbReference type="Pfam" id="PF00069">
    <property type="entry name" value="Pkinase"/>
    <property type="match status" value="1"/>
</dbReference>
<evidence type="ECO:0000313" key="3">
    <source>
        <dbReference type="EMBL" id="KAF9789247.1"/>
    </source>
</evidence>
<dbReference type="InterPro" id="IPR008271">
    <property type="entry name" value="Ser/Thr_kinase_AS"/>
</dbReference>
<dbReference type="SUPFAM" id="SSF56112">
    <property type="entry name" value="Protein kinase-like (PK-like)"/>
    <property type="match status" value="2"/>
</dbReference>
<evidence type="ECO:0000256" key="1">
    <source>
        <dbReference type="SAM" id="MobiDB-lite"/>
    </source>
</evidence>
<evidence type="ECO:0000259" key="2">
    <source>
        <dbReference type="PROSITE" id="PS50011"/>
    </source>
</evidence>
<feature type="region of interest" description="Disordered" evidence="1">
    <location>
        <begin position="796"/>
        <end position="891"/>
    </location>
</feature>
<dbReference type="AlphaFoldDB" id="A0A9P6HK76"/>
<dbReference type="GO" id="GO:0004674">
    <property type="term" value="F:protein serine/threonine kinase activity"/>
    <property type="evidence" value="ECO:0007669"/>
    <property type="project" value="TreeGrafter"/>
</dbReference>
<dbReference type="PANTHER" id="PTHR44329">
    <property type="entry name" value="SERINE/THREONINE-PROTEIN KINASE TNNI3K-RELATED"/>
    <property type="match status" value="1"/>
</dbReference>
<feature type="compositionally biased region" description="Polar residues" evidence="1">
    <location>
        <begin position="806"/>
        <end position="841"/>
    </location>
</feature>
<dbReference type="Gene3D" id="1.10.510.10">
    <property type="entry name" value="Transferase(Phosphotransferase) domain 1"/>
    <property type="match status" value="2"/>
</dbReference>
<dbReference type="Proteomes" id="UP000736335">
    <property type="component" value="Unassembled WGS sequence"/>
</dbReference>
<accession>A0A9P6HK76</accession>
<feature type="domain" description="Protein kinase" evidence="2">
    <location>
        <begin position="97"/>
        <end position="368"/>
    </location>
</feature>
<reference evidence="3" key="1">
    <citation type="journal article" date="2020" name="Nat. Commun.">
        <title>Large-scale genome sequencing of mycorrhizal fungi provides insights into the early evolution of symbiotic traits.</title>
        <authorList>
            <person name="Miyauchi S."/>
            <person name="Kiss E."/>
            <person name="Kuo A."/>
            <person name="Drula E."/>
            <person name="Kohler A."/>
            <person name="Sanchez-Garcia M."/>
            <person name="Morin E."/>
            <person name="Andreopoulos B."/>
            <person name="Barry K.W."/>
            <person name="Bonito G."/>
            <person name="Buee M."/>
            <person name="Carver A."/>
            <person name="Chen C."/>
            <person name="Cichocki N."/>
            <person name="Clum A."/>
            <person name="Culley D."/>
            <person name="Crous P.W."/>
            <person name="Fauchery L."/>
            <person name="Girlanda M."/>
            <person name="Hayes R.D."/>
            <person name="Keri Z."/>
            <person name="LaButti K."/>
            <person name="Lipzen A."/>
            <person name="Lombard V."/>
            <person name="Magnuson J."/>
            <person name="Maillard F."/>
            <person name="Murat C."/>
            <person name="Nolan M."/>
            <person name="Ohm R.A."/>
            <person name="Pangilinan J."/>
            <person name="Pereira M.F."/>
            <person name="Perotto S."/>
            <person name="Peter M."/>
            <person name="Pfister S."/>
            <person name="Riley R."/>
            <person name="Sitrit Y."/>
            <person name="Stielow J.B."/>
            <person name="Szollosi G."/>
            <person name="Zifcakova L."/>
            <person name="Stursova M."/>
            <person name="Spatafora J.W."/>
            <person name="Tedersoo L."/>
            <person name="Vaario L.M."/>
            <person name="Yamada A."/>
            <person name="Yan M."/>
            <person name="Wang P."/>
            <person name="Xu J."/>
            <person name="Bruns T."/>
            <person name="Baldrian P."/>
            <person name="Vilgalys R."/>
            <person name="Dunand C."/>
            <person name="Henrissat B."/>
            <person name="Grigoriev I.V."/>
            <person name="Hibbett D."/>
            <person name="Nagy L.G."/>
            <person name="Martin F.M."/>
        </authorList>
    </citation>
    <scope>NUCLEOTIDE SEQUENCE</scope>
    <source>
        <strain evidence="3">UH-Tt-Lm1</strain>
    </source>
</reference>
<keyword evidence="3" id="KW-0808">Transferase</keyword>
<keyword evidence="3" id="KW-0418">Kinase</keyword>
<comment type="caution">
    <text evidence="3">The sequence shown here is derived from an EMBL/GenBank/DDBJ whole genome shotgun (WGS) entry which is preliminary data.</text>
</comment>
<proteinExistence type="predicted"/>
<dbReference type="EMBL" id="WIUZ02000003">
    <property type="protein sequence ID" value="KAF9789247.1"/>
    <property type="molecule type" value="Genomic_DNA"/>
</dbReference>
<dbReference type="InterPro" id="IPR001245">
    <property type="entry name" value="Ser-Thr/Tyr_kinase_cat_dom"/>
</dbReference>
<name>A0A9P6HK76_9AGAM</name>
<dbReference type="InterPro" id="IPR000719">
    <property type="entry name" value="Prot_kinase_dom"/>
</dbReference>
<dbReference type="Pfam" id="PF07714">
    <property type="entry name" value="PK_Tyr_Ser-Thr"/>
    <property type="match status" value="1"/>
</dbReference>
<reference evidence="3" key="2">
    <citation type="submission" date="2020-11" db="EMBL/GenBank/DDBJ databases">
        <authorList>
            <consortium name="DOE Joint Genome Institute"/>
            <person name="Kuo A."/>
            <person name="Miyauchi S."/>
            <person name="Kiss E."/>
            <person name="Drula E."/>
            <person name="Kohler A."/>
            <person name="Sanchez-Garcia M."/>
            <person name="Andreopoulos B."/>
            <person name="Barry K.W."/>
            <person name="Bonito G."/>
            <person name="Buee M."/>
            <person name="Carver A."/>
            <person name="Chen C."/>
            <person name="Cichocki N."/>
            <person name="Clum A."/>
            <person name="Culley D."/>
            <person name="Crous P.W."/>
            <person name="Fauchery L."/>
            <person name="Girlanda M."/>
            <person name="Hayes R."/>
            <person name="Keri Z."/>
            <person name="Labutti K."/>
            <person name="Lipzen A."/>
            <person name="Lombard V."/>
            <person name="Magnuson J."/>
            <person name="Maillard F."/>
            <person name="Morin E."/>
            <person name="Murat C."/>
            <person name="Nolan M."/>
            <person name="Ohm R."/>
            <person name="Pangilinan J."/>
            <person name="Pereira M."/>
            <person name="Perotto S."/>
            <person name="Peter M."/>
            <person name="Riley R."/>
            <person name="Sitrit Y."/>
            <person name="Stielow B."/>
            <person name="Szollosi G."/>
            <person name="Zifcakova L."/>
            <person name="Stursova M."/>
            <person name="Spatafora J.W."/>
            <person name="Tedersoo L."/>
            <person name="Vaario L.-M."/>
            <person name="Yamada A."/>
            <person name="Yan M."/>
            <person name="Wang P."/>
            <person name="Xu J."/>
            <person name="Bruns T."/>
            <person name="Baldrian P."/>
            <person name="Vilgalys R."/>
            <person name="Henrissat B."/>
            <person name="Grigoriev I.V."/>
            <person name="Hibbett D."/>
            <person name="Nagy L.G."/>
            <person name="Martin F.M."/>
        </authorList>
    </citation>
    <scope>NUCLEOTIDE SEQUENCE</scope>
    <source>
        <strain evidence="3">UH-Tt-Lm1</strain>
    </source>
</reference>
<feature type="domain" description="Protein kinase" evidence="2">
    <location>
        <begin position="537"/>
        <end position="791"/>
    </location>
</feature>